<dbReference type="SUPFAM" id="SSF56601">
    <property type="entry name" value="beta-lactamase/transpeptidase-like"/>
    <property type="match status" value="1"/>
</dbReference>
<sequence length="362" mass="39292">MYRLCHLSHFLRSSALIVLSLLSSLSTQNVAAKQPDALETAASQLFASGFRGAILAARGDKILLQKSSTDFGDLQRPFRFASITKQMTAILIMQEVDAGRLQLDQPLGKYWPDYPNPQARQITLRQLLTHYSGLYNENAEPTFHMRNANQGDNMQAFAGGICAGPMKSAPGSTFDYNNCDYLVLGAMLEKISGQPFAQLLQKRLFQLAGMKNAGMYNATMPDNPTHVHGILGGKAEPEVNFASYGAAGSSYGTLQDLLAFDRAFIAGKLLSSAARADMLKPNATGGALGVWVYPFKGADERKPTTIVERQGWIAGVRILNLLDIQNGHILILVSTNGDLDLTQTWNNQGPAAGILKALLQSK</sequence>
<keyword evidence="4" id="KW-1185">Reference proteome</keyword>
<gene>
    <name evidence="3" type="ORF">H8K26_11125</name>
</gene>
<reference evidence="3 4" key="1">
    <citation type="submission" date="2020-08" db="EMBL/GenBank/DDBJ databases">
        <title>Novel species isolated from subtropical streams in China.</title>
        <authorList>
            <person name="Lu H."/>
        </authorList>
    </citation>
    <scope>NUCLEOTIDE SEQUENCE [LARGE SCALE GENOMIC DNA]</scope>
    <source>
        <strain evidence="3 4">CCTCC AB 2015119</strain>
    </source>
</reference>
<dbReference type="Gene3D" id="3.40.710.10">
    <property type="entry name" value="DD-peptidase/beta-lactamase superfamily"/>
    <property type="match status" value="1"/>
</dbReference>
<evidence type="ECO:0000259" key="2">
    <source>
        <dbReference type="Pfam" id="PF00144"/>
    </source>
</evidence>
<dbReference type="InterPro" id="IPR050789">
    <property type="entry name" value="Diverse_Enzym_Activities"/>
</dbReference>
<dbReference type="InterPro" id="IPR001466">
    <property type="entry name" value="Beta-lactam-related"/>
</dbReference>
<feature type="domain" description="Beta-lactamase-related" evidence="2">
    <location>
        <begin position="76"/>
        <end position="331"/>
    </location>
</feature>
<protein>
    <submittedName>
        <fullName evidence="3">Beta-lactamase family protein</fullName>
    </submittedName>
</protein>
<comment type="caution">
    <text evidence="3">The sequence shown here is derived from an EMBL/GenBank/DDBJ whole genome shotgun (WGS) entry which is preliminary data.</text>
</comment>
<dbReference type="EMBL" id="JACOFT010000003">
    <property type="protein sequence ID" value="MBC3811996.1"/>
    <property type="molecule type" value="Genomic_DNA"/>
</dbReference>
<evidence type="ECO:0000313" key="3">
    <source>
        <dbReference type="EMBL" id="MBC3811996.1"/>
    </source>
</evidence>
<dbReference type="Proteomes" id="UP000637632">
    <property type="component" value="Unassembled WGS sequence"/>
</dbReference>
<dbReference type="Pfam" id="PF00144">
    <property type="entry name" value="Beta-lactamase"/>
    <property type="match status" value="1"/>
</dbReference>
<dbReference type="PANTHER" id="PTHR43283:SF3">
    <property type="entry name" value="BETA-LACTAMASE FAMILY PROTEIN (AFU_ORTHOLOGUE AFUA_5G07500)"/>
    <property type="match status" value="1"/>
</dbReference>
<accession>A0ABR6XI25</accession>
<dbReference type="PANTHER" id="PTHR43283">
    <property type="entry name" value="BETA-LACTAMASE-RELATED"/>
    <property type="match status" value="1"/>
</dbReference>
<keyword evidence="1" id="KW-0732">Signal</keyword>
<dbReference type="RefSeq" id="WP_190479507.1">
    <property type="nucleotide sequence ID" value="NZ_JACOFT010000003.1"/>
</dbReference>
<evidence type="ECO:0000256" key="1">
    <source>
        <dbReference type="SAM" id="SignalP"/>
    </source>
</evidence>
<dbReference type="InterPro" id="IPR012338">
    <property type="entry name" value="Beta-lactam/transpept-like"/>
</dbReference>
<name>A0ABR6XI25_9BURK</name>
<proteinExistence type="predicted"/>
<feature type="signal peptide" evidence="1">
    <location>
        <begin position="1"/>
        <end position="31"/>
    </location>
</feature>
<feature type="chain" id="PRO_5046735892" evidence="1">
    <location>
        <begin position="32"/>
        <end position="362"/>
    </location>
</feature>
<organism evidence="3 4">
    <name type="scientific">Undibacterium aquatile</name>
    <dbReference type="NCBI Taxonomy" id="1537398"/>
    <lineage>
        <taxon>Bacteria</taxon>
        <taxon>Pseudomonadati</taxon>
        <taxon>Pseudomonadota</taxon>
        <taxon>Betaproteobacteria</taxon>
        <taxon>Burkholderiales</taxon>
        <taxon>Oxalobacteraceae</taxon>
        <taxon>Undibacterium</taxon>
    </lineage>
</organism>
<evidence type="ECO:0000313" key="4">
    <source>
        <dbReference type="Proteomes" id="UP000637632"/>
    </source>
</evidence>